<evidence type="ECO:0000256" key="1">
    <source>
        <dbReference type="ARBA" id="ARBA00007381"/>
    </source>
</evidence>
<reference evidence="11 12" key="1">
    <citation type="submission" date="2020-03" db="EMBL/GenBank/DDBJ databases">
        <title>Genomic Encyclopedia of Type Strains, Phase IV (KMG-IV): sequencing the most valuable type-strain genomes for metagenomic binning, comparative biology and taxonomic classification.</title>
        <authorList>
            <person name="Goeker M."/>
        </authorList>
    </citation>
    <scope>NUCLEOTIDE SEQUENCE [LARGE SCALE GENOMIC DNA]</scope>
    <source>
        <strain evidence="11 12">DSM 27651</strain>
    </source>
</reference>
<dbReference type="EMBL" id="JAATJE010000001">
    <property type="protein sequence ID" value="NJC33001.1"/>
    <property type="molecule type" value="Genomic_DNA"/>
</dbReference>
<comment type="similarity">
    <text evidence="1 7 8">Belongs to the heat shock protein 70 family.</text>
</comment>
<dbReference type="Proteomes" id="UP000734218">
    <property type="component" value="Unassembled WGS sequence"/>
</dbReference>
<comment type="function">
    <text evidence="7">Acts as a chaperone.</text>
</comment>
<feature type="compositionally biased region" description="Basic and acidic residues" evidence="10">
    <location>
        <begin position="515"/>
        <end position="529"/>
    </location>
</feature>
<dbReference type="NCBIfam" id="NF003520">
    <property type="entry name" value="PRK05183.1"/>
    <property type="match status" value="1"/>
</dbReference>
<evidence type="ECO:0000256" key="4">
    <source>
        <dbReference type="ARBA" id="ARBA00022741"/>
    </source>
</evidence>
<dbReference type="SUPFAM" id="SSF53067">
    <property type="entry name" value="Actin-like ATPase domain"/>
    <property type="match status" value="2"/>
</dbReference>
<dbReference type="Gene3D" id="1.20.1270.10">
    <property type="match status" value="1"/>
</dbReference>
<comment type="induction">
    <text evidence="7">By stress conditions e.g. heat shock.</text>
</comment>
<dbReference type="NCBIfam" id="NF001413">
    <property type="entry name" value="PRK00290.1"/>
    <property type="match status" value="1"/>
</dbReference>
<evidence type="ECO:0000256" key="6">
    <source>
        <dbReference type="ARBA" id="ARBA00023016"/>
    </source>
</evidence>
<feature type="compositionally biased region" description="Acidic residues" evidence="10">
    <location>
        <begin position="622"/>
        <end position="637"/>
    </location>
</feature>
<comment type="caution">
    <text evidence="11">The sequence shown here is derived from an EMBL/GenBank/DDBJ whole genome shotgun (WGS) entry which is preliminary data.</text>
</comment>
<dbReference type="PROSITE" id="PS01036">
    <property type="entry name" value="HSP70_3"/>
    <property type="match status" value="1"/>
</dbReference>
<evidence type="ECO:0000256" key="3">
    <source>
        <dbReference type="ARBA" id="ARBA00022553"/>
    </source>
</evidence>
<dbReference type="PRINTS" id="PR00301">
    <property type="entry name" value="HEATSHOCK70"/>
</dbReference>
<dbReference type="SUPFAM" id="SSF100934">
    <property type="entry name" value="Heat shock protein 70kD (HSP70), C-terminal subdomain"/>
    <property type="match status" value="1"/>
</dbReference>
<dbReference type="NCBIfam" id="TIGR02350">
    <property type="entry name" value="prok_dnaK"/>
    <property type="match status" value="1"/>
</dbReference>
<keyword evidence="9" id="KW-0175">Coiled coil</keyword>
<feature type="region of interest" description="Disordered" evidence="10">
    <location>
        <begin position="515"/>
        <end position="546"/>
    </location>
</feature>
<dbReference type="InterPro" id="IPR018181">
    <property type="entry name" value="Heat_shock_70_CS"/>
</dbReference>
<evidence type="ECO:0000256" key="2">
    <source>
        <dbReference type="ARBA" id="ARBA00014415"/>
    </source>
</evidence>
<dbReference type="PROSITE" id="PS00329">
    <property type="entry name" value="HSP70_2"/>
    <property type="match status" value="1"/>
</dbReference>
<keyword evidence="5 7" id="KW-0067">ATP-binding</keyword>
<dbReference type="InterPro" id="IPR029047">
    <property type="entry name" value="HSP70_peptide-bd_sf"/>
</dbReference>
<dbReference type="CDD" id="cd11733">
    <property type="entry name" value="ASKHA_NBD_HSP70_HSPA9"/>
    <property type="match status" value="1"/>
</dbReference>
<keyword evidence="3 7" id="KW-0597">Phosphoprotein</keyword>
<dbReference type="PROSITE" id="PS00297">
    <property type="entry name" value="HSP70_1"/>
    <property type="match status" value="1"/>
</dbReference>
<dbReference type="InterPro" id="IPR013126">
    <property type="entry name" value="Hsp_70_fam"/>
</dbReference>
<evidence type="ECO:0000256" key="5">
    <source>
        <dbReference type="ARBA" id="ARBA00022840"/>
    </source>
</evidence>
<feature type="modified residue" description="Phosphothreonine; by autocatalysis" evidence="7">
    <location>
        <position position="198"/>
    </location>
</feature>
<dbReference type="InterPro" id="IPR012725">
    <property type="entry name" value="Chaperone_DnaK"/>
</dbReference>
<organism evidence="11 12">
    <name type="scientific">Sphingomonas jejuensis</name>
    <dbReference type="NCBI Taxonomy" id="904715"/>
    <lineage>
        <taxon>Bacteria</taxon>
        <taxon>Pseudomonadati</taxon>
        <taxon>Pseudomonadota</taxon>
        <taxon>Alphaproteobacteria</taxon>
        <taxon>Sphingomonadales</taxon>
        <taxon>Sphingomonadaceae</taxon>
        <taxon>Sphingomonas</taxon>
    </lineage>
</organism>
<dbReference type="RefSeq" id="WP_167952609.1">
    <property type="nucleotide sequence ID" value="NZ_JAATJE010000001.1"/>
</dbReference>
<sequence length="637" mass="68148">MAKVIGIDLGTTNSCVAVMEGGKPKVIENSEGARTTPSIVAFAKDGERLIGQPAKRQAVTNGDNTIFAVKRLIGRRFDDPVTKKDTELVPYKIVRGQNGDAWVQAGGKDYSPSQISAFTLQKMKETAESYLGETVTQAVITVPAYFNDAQRQATKDAGQIAGLEVLRIINEPTAAALAYGLEKNDGKTIAVYDLGGGTFDVSILEIGDGVFEVKSTNGDTFLGGEDFDNKLVDYLAEGFRKDEGIDLTKDKLALQRLKEAAEKAKIELSSAQTTEVNLPFITADATGPKHLVKSISRADLERLVDDLVKRTLEPCRKALADAGLKADAIDEVVLVGGMTRMPKVREVVKGFFGKEPHTGVNPDEVVAIGAAIQAGVLQGDVKDVLLLDVTPLSLGIETLGGVFTRMIDRNTTIPTKKSQTYSTADDNQNAVTIRVFQGEREMAADNKMLGQFDLIGIPPAPRGVPQIEVTFDIDANGIVNVSAKDKGTGKEQQIKIQASGGLSDADIDQMVKDAERFSEDDKKRREAAEAKNNAESLIHTTERQLADNGDKIDASLKSEIEAAVAEAKTAVESGEPAQMTEKAQALAQVSMKMGQAIYEREQQAQASPGADQPQGGAASDDGVVDAEFSEVDDSNKA</sequence>
<dbReference type="Pfam" id="PF00012">
    <property type="entry name" value="HSP70"/>
    <property type="match status" value="1"/>
</dbReference>
<dbReference type="HAMAP" id="MF_00332">
    <property type="entry name" value="DnaK"/>
    <property type="match status" value="1"/>
</dbReference>
<dbReference type="Gene3D" id="2.60.34.10">
    <property type="entry name" value="Substrate Binding Domain Of DNAk, Chain A, domain 1"/>
    <property type="match status" value="1"/>
</dbReference>
<keyword evidence="4 7" id="KW-0547">Nucleotide-binding</keyword>
<keyword evidence="7" id="KW-0143">Chaperone</keyword>
<dbReference type="PANTHER" id="PTHR19375">
    <property type="entry name" value="HEAT SHOCK PROTEIN 70KDA"/>
    <property type="match status" value="1"/>
</dbReference>
<dbReference type="Gene3D" id="3.90.640.10">
    <property type="entry name" value="Actin, Chain A, domain 4"/>
    <property type="match status" value="1"/>
</dbReference>
<evidence type="ECO:0000256" key="10">
    <source>
        <dbReference type="SAM" id="MobiDB-lite"/>
    </source>
</evidence>
<evidence type="ECO:0000256" key="7">
    <source>
        <dbReference type="HAMAP-Rule" id="MF_00332"/>
    </source>
</evidence>
<evidence type="ECO:0000313" key="11">
    <source>
        <dbReference type="EMBL" id="NJC33001.1"/>
    </source>
</evidence>
<dbReference type="Gene3D" id="3.30.420.40">
    <property type="match status" value="2"/>
</dbReference>
<feature type="region of interest" description="Disordered" evidence="10">
    <location>
        <begin position="597"/>
        <end position="637"/>
    </location>
</feature>
<feature type="coiled-coil region" evidence="9">
    <location>
        <begin position="247"/>
        <end position="274"/>
    </location>
</feature>
<evidence type="ECO:0000313" key="12">
    <source>
        <dbReference type="Proteomes" id="UP000734218"/>
    </source>
</evidence>
<evidence type="ECO:0000256" key="8">
    <source>
        <dbReference type="RuleBase" id="RU003322"/>
    </source>
</evidence>
<dbReference type="InterPro" id="IPR029048">
    <property type="entry name" value="HSP70_C_sf"/>
</dbReference>
<dbReference type="InterPro" id="IPR043129">
    <property type="entry name" value="ATPase_NBD"/>
</dbReference>
<name>A0ABX0XJN0_9SPHN</name>
<keyword evidence="6 7" id="KW-0346">Stress response</keyword>
<proteinExistence type="evidence at transcript level"/>
<protein>
    <recommendedName>
        <fullName evidence="2 7">Chaperone protein DnaK</fullName>
    </recommendedName>
    <alternativeName>
        <fullName evidence="7">HSP70</fullName>
    </alternativeName>
    <alternativeName>
        <fullName evidence="7">Heat shock 70 kDa protein</fullName>
    </alternativeName>
    <alternativeName>
        <fullName evidence="7">Heat shock protein 70</fullName>
    </alternativeName>
</protein>
<dbReference type="SUPFAM" id="SSF100920">
    <property type="entry name" value="Heat shock protein 70kD (HSP70), peptide-binding domain"/>
    <property type="match status" value="1"/>
</dbReference>
<gene>
    <name evidence="7" type="primary">dnaK</name>
    <name evidence="11" type="ORF">GGR88_000475</name>
</gene>
<evidence type="ECO:0000256" key="9">
    <source>
        <dbReference type="SAM" id="Coils"/>
    </source>
</evidence>
<accession>A0ABX0XJN0</accession>
<keyword evidence="12" id="KW-1185">Reference proteome</keyword>